<name>A0A494XCV2_9BURK</name>
<organism evidence="1 2">
    <name type="scientific">Trinickia fusca</name>
    <dbReference type="NCBI Taxonomy" id="2419777"/>
    <lineage>
        <taxon>Bacteria</taxon>
        <taxon>Pseudomonadati</taxon>
        <taxon>Pseudomonadota</taxon>
        <taxon>Betaproteobacteria</taxon>
        <taxon>Burkholderiales</taxon>
        <taxon>Burkholderiaceae</taxon>
        <taxon>Trinickia</taxon>
    </lineage>
</organism>
<comment type="caution">
    <text evidence="1">The sequence shown here is derived from an EMBL/GenBank/DDBJ whole genome shotgun (WGS) entry which is preliminary data.</text>
</comment>
<dbReference type="AlphaFoldDB" id="A0A494XCV2"/>
<protein>
    <submittedName>
        <fullName evidence="1">Uncharacterized protein</fullName>
    </submittedName>
</protein>
<sequence length="204" mass="22338">MNECQLEREGGGLSAARKPRRQAIEKITYDDLTIVKYLQLPSGILIRNRLVEGGTQQDHQGDMSVSDSSLLCLVPPAKPPETRASGAAKFCFRYVHPRRPARFYDVSIAFPDAHTPLRYRLDIRDAGQVAGHMPPASTSPLSSGHLNVWQLQAAVRLLPLVAHIVEHDAGKPIAGRTLYTGWCSSALHKRGEPLVAETPALMSA</sequence>
<accession>A0A494XCV2</accession>
<evidence type="ECO:0000313" key="1">
    <source>
        <dbReference type="EMBL" id="RKP45974.1"/>
    </source>
</evidence>
<dbReference type="EMBL" id="RBZV01000008">
    <property type="protein sequence ID" value="RKP45974.1"/>
    <property type="molecule type" value="Genomic_DNA"/>
</dbReference>
<keyword evidence="2" id="KW-1185">Reference proteome</keyword>
<dbReference type="Proteomes" id="UP000280434">
    <property type="component" value="Unassembled WGS sequence"/>
</dbReference>
<gene>
    <name evidence="1" type="ORF">D7S89_18520</name>
</gene>
<proteinExistence type="predicted"/>
<evidence type="ECO:0000313" key="2">
    <source>
        <dbReference type="Proteomes" id="UP000280434"/>
    </source>
</evidence>
<reference evidence="1 2" key="1">
    <citation type="submission" date="2018-10" db="EMBL/GenBank/DDBJ databases">
        <title>Paraburkholderia sp. 7MK8-2, isolated from soil.</title>
        <authorList>
            <person name="Gao Z.-H."/>
            <person name="Qiu L.-H."/>
        </authorList>
    </citation>
    <scope>NUCLEOTIDE SEQUENCE [LARGE SCALE GENOMIC DNA]</scope>
    <source>
        <strain evidence="1 2">7MK8-2</strain>
    </source>
</reference>